<comment type="caution">
    <text evidence="2">The sequence shown here is derived from an EMBL/GenBank/DDBJ whole genome shotgun (WGS) entry which is preliminary data.</text>
</comment>
<protein>
    <recommendedName>
        <fullName evidence="4">Nicotinate-nucleotide adenylyltransferase</fullName>
    </recommendedName>
</protein>
<proteinExistence type="predicted"/>
<organism evidence="2 3">
    <name type="scientific">Flavobacterium luminosum</name>
    <dbReference type="NCBI Taxonomy" id="2949086"/>
    <lineage>
        <taxon>Bacteria</taxon>
        <taxon>Pseudomonadati</taxon>
        <taxon>Bacteroidota</taxon>
        <taxon>Flavobacteriia</taxon>
        <taxon>Flavobacteriales</taxon>
        <taxon>Flavobacteriaceae</taxon>
        <taxon>Flavobacterium</taxon>
    </lineage>
</organism>
<dbReference type="Proteomes" id="UP001317191">
    <property type="component" value="Unassembled WGS sequence"/>
</dbReference>
<evidence type="ECO:0008006" key="4">
    <source>
        <dbReference type="Google" id="ProtNLM"/>
    </source>
</evidence>
<accession>A0ABT0TMM7</accession>
<evidence type="ECO:0000256" key="1">
    <source>
        <dbReference type="SAM" id="SignalP"/>
    </source>
</evidence>
<name>A0ABT0TMM7_9FLAO</name>
<sequence length="173" mass="19550">MKLLFSVIALVGSSFLLSAQVIKDEELKEEELPAVVIKSAGKDFSIYLPDKGSDSKVKEMETKFIGYSIGKDYEGHVEYLVIMEGNEASLVATYNDQGKLTRVVEEYKNVRLPKKVIYSVYKSFPGWTIVNDKFLYTQSDGDVLKKEYQIKIKKDKKVKRILVEPNGNIVAGL</sequence>
<reference evidence="2 3" key="1">
    <citation type="submission" date="2022-05" db="EMBL/GenBank/DDBJ databases">
        <title>Flavobacterium sp., isolated from activated sludge.</title>
        <authorList>
            <person name="Ran Q."/>
        </authorList>
    </citation>
    <scope>NUCLEOTIDE SEQUENCE [LARGE SCALE GENOMIC DNA]</scope>
    <source>
        <strain evidence="2 3">HXWNR70</strain>
    </source>
</reference>
<feature type="signal peptide" evidence="1">
    <location>
        <begin position="1"/>
        <end position="19"/>
    </location>
</feature>
<dbReference type="EMBL" id="JAMLJM010000002">
    <property type="protein sequence ID" value="MCL9808561.1"/>
    <property type="molecule type" value="Genomic_DNA"/>
</dbReference>
<dbReference type="RefSeq" id="WP_250591807.1">
    <property type="nucleotide sequence ID" value="NZ_JAMLJM010000002.1"/>
</dbReference>
<evidence type="ECO:0000313" key="3">
    <source>
        <dbReference type="Proteomes" id="UP001317191"/>
    </source>
</evidence>
<evidence type="ECO:0000313" key="2">
    <source>
        <dbReference type="EMBL" id="MCL9808561.1"/>
    </source>
</evidence>
<gene>
    <name evidence="2" type="ORF">NAT50_04230</name>
</gene>
<feature type="chain" id="PRO_5045051859" description="Nicotinate-nucleotide adenylyltransferase" evidence="1">
    <location>
        <begin position="20"/>
        <end position="173"/>
    </location>
</feature>
<dbReference type="SUPFAM" id="SSF160574">
    <property type="entry name" value="BT0923-like"/>
    <property type="match status" value="1"/>
</dbReference>
<keyword evidence="1" id="KW-0732">Signal</keyword>
<keyword evidence="3" id="KW-1185">Reference proteome</keyword>